<evidence type="ECO:0000313" key="2">
    <source>
        <dbReference type="EMBL" id="MXR68683.1"/>
    </source>
</evidence>
<name>A0A6L7HX25_9GAMM</name>
<evidence type="ECO:0008006" key="4">
    <source>
        <dbReference type="Google" id="ProtNLM"/>
    </source>
</evidence>
<protein>
    <recommendedName>
        <fullName evidence="4">DUF5363 family protein</fullName>
    </recommendedName>
</protein>
<dbReference type="AlphaFoldDB" id="A0A6L7HX25"/>
<reference evidence="2 3" key="1">
    <citation type="submission" date="2019-12" db="EMBL/GenBank/DDBJ databases">
        <title>Shewanella insulae sp. nov., isolated from a tidal flat.</title>
        <authorList>
            <person name="Yoon J.-H."/>
        </authorList>
    </citation>
    <scope>NUCLEOTIDE SEQUENCE [LARGE SCALE GENOMIC DNA]</scope>
    <source>
        <strain evidence="2 3">JBTF-M18</strain>
    </source>
</reference>
<accession>A0A6L7HX25</accession>
<keyword evidence="3" id="KW-1185">Reference proteome</keyword>
<feature type="region of interest" description="Disordered" evidence="1">
    <location>
        <begin position="27"/>
        <end position="76"/>
    </location>
</feature>
<dbReference type="RefSeq" id="WP_160795188.1">
    <property type="nucleotide sequence ID" value="NZ_CANMWR010000005.1"/>
</dbReference>
<dbReference type="EMBL" id="WRPA01000006">
    <property type="protein sequence ID" value="MXR68683.1"/>
    <property type="molecule type" value="Genomic_DNA"/>
</dbReference>
<proteinExistence type="predicted"/>
<dbReference type="Proteomes" id="UP000474778">
    <property type="component" value="Unassembled WGS sequence"/>
</dbReference>
<feature type="compositionally biased region" description="Polar residues" evidence="1">
    <location>
        <begin position="50"/>
        <end position="64"/>
    </location>
</feature>
<organism evidence="2 3">
    <name type="scientific">Shewanella insulae</name>
    <dbReference type="NCBI Taxonomy" id="2681496"/>
    <lineage>
        <taxon>Bacteria</taxon>
        <taxon>Pseudomonadati</taxon>
        <taxon>Pseudomonadota</taxon>
        <taxon>Gammaproteobacteria</taxon>
        <taxon>Alteromonadales</taxon>
        <taxon>Shewanellaceae</taxon>
        <taxon>Shewanella</taxon>
    </lineage>
</organism>
<evidence type="ECO:0000256" key="1">
    <source>
        <dbReference type="SAM" id="MobiDB-lite"/>
    </source>
</evidence>
<gene>
    <name evidence="2" type="ORF">GNT65_08365</name>
</gene>
<comment type="caution">
    <text evidence="2">The sequence shown here is derived from an EMBL/GenBank/DDBJ whole genome shotgun (WGS) entry which is preliminary data.</text>
</comment>
<sequence length="76" mass="8529">MIVKWWRAYTAWCDRMGLTPENQRCCAPKLSDPEIGGPELSEPEHRDSKLSTSFQKALQPQQGAQGPKVKADDASR</sequence>
<evidence type="ECO:0000313" key="3">
    <source>
        <dbReference type="Proteomes" id="UP000474778"/>
    </source>
</evidence>